<dbReference type="Pfam" id="PF00190">
    <property type="entry name" value="Cupin_1"/>
    <property type="match status" value="1"/>
</dbReference>
<comment type="subcellular location">
    <subcellularLocation>
        <location evidence="1">Secreted</location>
    </subcellularLocation>
</comment>
<dbReference type="InterPro" id="IPR011051">
    <property type="entry name" value="RmlC_Cupin_sf"/>
</dbReference>
<evidence type="ECO:0000259" key="8">
    <source>
        <dbReference type="SMART" id="SM00835"/>
    </source>
</evidence>
<feature type="signal peptide" evidence="7">
    <location>
        <begin position="1"/>
        <end position="23"/>
    </location>
</feature>
<sequence length="250" mass="27303">MFRQFPLFFGICLMAALERTTAAIDVTQDPTLIAKLSNAASQLDRLQYLSEDSAWVFDYKKQGYFWNTRPGGVVNANVNTFPASFGNEMTMAWINLGPCCMLTPHFHPRAVNWVTAISGNTTTYMIEENGAHTVKTQLDFGKSTVFPRGSVHSMVNQACEDAILISALSNPDAGTMNLNQVFNAGIPTDELNAAFGFNNFINDNTKNGIPEIGTGANWGTDECLARCGINKDDSPPSPSFNGSALNMRRP</sequence>
<dbReference type="SMART" id="SM00835">
    <property type="entry name" value="Cupin_1"/>
    <property type="match status" value="1"/>
</dbReference>
<comment type="similarity">
    <text evidence="2">Belongs to the germin family.</text>
</comment>
<feature type="chain" id="PRO_5047127681" description="Cupin type-1 domain-containing protein" evidence="7">
    <location>
        <begin position="24"/>
        <end position="250"/>
    </location>
</feature>
<organism evidence="9 10">
    <name type="scientific">Zasmidium cellare</name>
    <name type="common">Wine cellar mold</name>
    <name type="synonym">Racodium cellare</name>
    <dbReference type="NCBI Taxonomy" id="395010"/>
    <lineage>
        <taxon>Eukaryota</taxon>
        <taxon>Fungi</taxon>
        <taxon>Dikarya</taxon>
        <taxon>Ascomycota</taxon>
        <taxon>Pezizomycotina</taxon>
        <taxon>Dothideomycetes</taxon>
        <taxon>Dothideomycetidae</taxon>
        <taxon>Mycosphaerellales</taxon>
        <taxon>Mycosphaerellaceae</taxon>
        <taxon>Zasmidium</taxon>
    </lineage>
</organism>
<keyword evidence="10" id="KW-1185">Reference proteome</keyword>
<feature type="domain" description="Cupin type-1" evidence="8">
    <location>
        <begin position="57"/>
        <end position="203"/>
    </location>
</feature>
<keyword evidence="5" id="KW-0464">Manganese</keyword>
<evidence type="ECO:0000256" key="7">
    <source>
        <dbReference type="SAM" id="SignalP"/>
    </source>
</evidence>
<evidence type="ECO:0000256" key="5">
    <source>
        <dbReference type="ARBA" id="ARBA00023211"/>
    </source>
</evidence>
<evidence type="ECO:0000256" key="4">
    <source>
        <dbReference type="ARBA" id="ARBA00022723"/>
    </source>
</evidence>
<dbReference type="SUPFAM" id="SSF51182">
    <property type="entry name" value="RmlC-like cupins"/>
    <property type="match status" value="1"/>
</dbReference>
<evidence type="ECO:0000256" key="3">
    <source>
        <dbReference type="ARBA" id="ARBA00022525"/>
    </source>
</evidence>
<keyword evidence="4" id="KW-0479">Metal-binding</keyword>
<dbReference type="InterPro" id="IPR014710">
    <property type="entry name" value="RmlC-like_jellyroll"/>
</dbReference>
<evidence type="ECO:0000256" key="1">
    <source>
        <dbReference type="ARBA" id="ARBA00004613"/>
    </source>
</evidence>
<gene>
    <name evidence="9" type="ORF">PRZ48_010541</name>
</gene>
<name>A0ABR0E9G8_ZASCE</name>
<comment type="caution">
    <text evidence="9">The sequence shown here is derived from an EMBL/GenBank/DDBJ whole genome shotgun (WGS) entry which is preliminary data.</text>
</comment>
<keyword evidence="7" id="KW-0732">Signal</keyword>
<accession>A0ABR0E9G8</accession>
<evidence type="ECO:0000313" key="10">
    <source>
        <dbReference type="Proteomes" id="UP001305779"/>
    </source>
</evidence>
<evidence type="ECO:0000313" key="9">
    <source>
        <dbReference type="EMBL" id="KAK4497886.1"/>
    </source>
</evidence>
<dbReference type="Gene3D" id="2.60.120.10">
    <property type="entry name" value="Jelly Rolls"/>
    <property type="match status" value="1"/>
</dbReference>
<dbReference type="Proteomes" id="UP001305779">
    <property type="component" value="Unassembled WGS sequence"/>
</dbReference>
<reference evidence="9 10" key="1">
    <citation type="journal article" date="2023" name="G3 (Bethesda)">
        <title>A chromosome-level genome assembly of Zasmidium syzygii isolated from banana leaves.</title>
        <authorList>
            <person name="van Westerhoven A.C."/>
            <person name="Mehrabi R."/>
            <person name="Talebi R."/>
            <person name="Steentjes M.B.F."/>
            <person name="Corcolon B."/>
            <person name="Chong P.A."/>
            <person name="Kema G.H.J."/>
            <person name="Seidl M.F."/>
        </authorList>
    </citation>
    <scope>NUCLEOTIDE SEQUENCE [LARGE SCALE GENOMIC DNA]</scope>
    <source>
        <strain evidence="9 10">P124</strain>
    </source>
</reference>
<evidence type="ECO:0000256" key="6">
    <source>
        <dbReference type="SAM" id="MobiDB-lite"/>
    </source>
</evidence>
<dbReference type="PANTHER" id="PTHR31238">
    <property type="entry name" value="GERMIN-LIKE PROTEIN SUBFAMILY 3 MEMBER 3"/>
    <property type="match status" value="1"/>
</dbReference>
<feature type="region of interest" description="Disordered" evidence="6">
    <location>
        <begin position="229"/>
        <end position="250"/>
    </location>
</feature>
<dbReference type="InterPro" id="IPR001929">
    <property type="entry name" value="Germin"/>
</dbReference>
<protein>
    <recommendedName>
        <fullName evidence="8">Cupin type-1 domain-containing protein</fullName>
    </recommendedName>
</protein>
<dbReference type="EMBL" id="JAXOVC010000008">
    <property type="protein sequence ID" value="KAK4497886.1"/>
    <property type="molecule type" value="Genomic_DNA"/>
</dbReference>
<dbReference type="CDD" id="cd02241">
    <property type="entry name" value="cupin_OxOx"/>
    <property type="match status" value="1"/>
</dbReference>
<dbReference type="InterPro" id="IPR006045">
    <property type="entry name" value="Cupin_1"/>
</dbReference>
<proteinExistence type="inferred from homology"/>
<evidence type="ECO:0000256" key="2">
    <source>
        <dbReference type="ARBA" id="ARBA00007456"/>
    </source>
</evidence>
<keyword evidence="3" id="KW-0964">Secreted</keyword>